<gene>
    <name evidence="3" type="ORF">HNR67_005549</name>
</gene>
<evidence type="ECO:0000313" key="3">
    <source>
        <dbReference type="EMBL" id="MBB4679431.1"/>
    </source>
</evidence>
<evidence type="ECO:0000313" key="4">
    <source>
        <dbReference type="Proteomes" id="UP000533598"/>
    </source>
</evidence>
<dbReference type="Proteomes" id="UP000533598">
    <property type="component" value="Unassembled WGS sequence"/>
</dbReference>
<protein>
    <recommendedName>
        <fullName evidence="2">DUF6545 domain-containing protein</fullName>
    </recommendedName>
</protein>
<feature type="transmembrane region" description="Helical" evidence="1">
    <location>
        <begin position="188"/>
        <end position="212"/>
    </location>
</feature>
<feature type="transmembrane region" description="Helical" evidence="1">
    <location>
        <begin position="106"/>
        <end position="129"/>
    </location>
</feature>
<organism evidence="3 4">
    <name type="scientific">Crossiella cryophila</name>
    <dbReference type="NCBI Taxonomy" id="43355"/>
    <lineage>
        <taxon>Bacteria</taxon>
        <taxon>Bacillati</taxon>
        <taxon>Actinomycetota</taxon>
        <taxon>Actinomycetes</taxon>
        <taxon>Pseudonocardiales</taxon>
        <taxon>Pseudonocardiaceae</taxon>
        <taxon>Crossiella</taxon>
    </lineage>
</organism>
<comment type="caution">
    <text evidence="3">The sequence shown here is derived from an EMBL/GenBank/DDBJ whole genome shotgun (WGS) entry which is preliminary data.</text>
</comment>
<reference evidence="3 4" key="1">
    <citation type="submission" date="2020-08" db="EMBL/GenBank/DDBJ databases">
        <title>Sequencing the genomes of 1000 actinobacteria strains.</title>
        <authorList>
            <person name="Klenk H.-P."/>
        </authorList>
    </citation>
    <scope>NUCLEOTIDE SEQUENCE [LARGE SCALE GENOMIC DNA]</scope>
    <source>
        <strain evidence="3 4">DSM 44230</strain>
    </source>
</reference>
<dbReference type="RefSeq" id="WP_185005184.1">
    <property type="nucleotide sequence ID" value="NZ_BAAAUI010000001.1"/>
</dbReference>
<name>A0A7W7FUL0_9PSEU</name>
<dbReference type="InterPro" id="IPR046675">
    <property type="entry name" value="DUF6545"/>
</dbReference>
<keyword evidence="1" id="KW-0472">Membrane</keyword>
<dbReference type="AlphaFoldDB" id="A0A7W7FUL0"/>
<keyword evidence="1" id="KW-1133">Transmembrane helix</keyword>
<feature type="transmembrane region" description="Helical" evidence="1">
    <location>
        <begin position="224"/>
        <end position="244"/>
    </location>
</feature>
<dbReference type="InterPro" id="IPR050039">
    <property type="entry name" value="MAB_1171c-like"/>
</dbReference>
<feature type="transmembrane region" description="Helical" evidence="1">
    <location>
        <begin position="63"/>
        <end position="85"/>
    </location>
</feature>
<accession>A0A7W7FUL0</accession>
<dbReference type="EMBL" id="JACHMH010000001">
    <property type="protein sequence ID" value="MBB4679431.1"/>
    <property type="molecule type" value="Genomic_DNA"/>
</dbReference>
<evidence type="ECO:0000256" key="1">
    <source>
        <dbReference type="SAM" id="Phobius"/>
    </source>
</evidence>
<proteinExistence type="predicted"/>
<dbReference type="NCBIfam" id="NF042915">
    <property type="entry name" value="MAB_1171c_fam"/>
    <property type="match status" value="1"/>
</dbReference>
<evidence type="ECO:0000259" key="2">
    <source>
        <dbReference type="Pfam" id="PF20182"/>
    </source>
</evidence>
<feature type="transmembrane region" description="Helical" evidence="1">
    <location>
        <begin position="6"/>
        <end position="23"/>
    </location>
</feature>
<feature type="transmembrane region" description="Helical" evidence="1">
    <location>
        <begin position="149"/>
        <end position="168"/>
    </location>
</feature>
<keyword evidence="4" id="KW-1185">Reference proteome</keyword>
<sequence>MISGIFYFLCAAGTVVLVVHKFRSWIAAPPEQRPAILPVCTSGIFVAAGFLVAVPIVGVNLNWLTGIPSLSVIVLGVTTMAWVASGQTMLLYWRHSPDCAWRIARWIIAIYGTIAAAQVTLFILGGPPADLHLEFLVVYAAAPFFGEQMALHFLSYTVGMVSLAYMCWKWSTEQTTVGRVWLRRGLRFTAAGFLVAVGFGAVTFVSIIATWFDLDWSLLSTKVGPTLNILSAPLVIVGMSIPVWGPKLPGSLQRIAGYPAAYRAYRRLQPLWQALLPIDPAMVHPYRSVADRLQFDLRLLWRMIEINDWLQVLQPYRAAPVAAAISERLDSTGLTRTRALSLQEAAEIRAALATYRRGDPSVDASARPVHGATEPAHHAFASERAYLLSIASVFHDHRVHDALAAIPGLTKPAPASVVTSP</sequence>
<dbReference type="Pfam" id="PF20182">
    <property type="entry name" value="DUF6545"/>
    <property type="match status" value="1"/>
</dbReference>
<keyword evidence="1" id="KW-0812">Transmembrane</keyword>
<feature type="transmembrane region" description="Helical" evidence="1">
    <location>
        <begin position="35"/>
        <end position="57"/>
    </location>
</feature>
<feature type="domain" description="DUF6545" evidence="2">
    <location>
        <begin position="261"/>
        <end position="395"/>
    </location>
</feature>